<dbReference type="VEuPathDB" id="TriTrypDB:TM35_000581300"/>
<feature type="non-terminal residue" evidence="2">
    <location>
        <position position="1"/>
    </location>
</feature>
<feature type="compositionally biased region" description="Basic and acidic residues" evidence="1">
    <location>
        <begin position="200"/>
        <end position="214"/>
    </location>
</feature>
<organism evidence="2 3">
    <name type="scientific">Trypanosoma theileri</name>
    <dbReference type="NCBI Taxonomy" id="67003"/>
    <lineage>
        <taxon>Eukaryota</taxon>
        <taxon>Discoba</taxon>
        <taxon>Euglenozoa</taxon>
        <taxon>Kinetoplastea</taxon>
        <taxon>Metakinetoplastina</taxon>
        <taxon>Trypanosomatida</taxon>
        <taxon>Trypanosomatidae</taxon>
        <taxon>Trypanosoma</taxon>
    </lineage>
</organism>
<dbReference type="EMBL" id="NBCO01000058">
    <property type="protein sequence ID" value="ORC83767.1"/>
    <property type="molecule type" value="Genomic_DNA"/>
</dbReference>
<protein>
    <submittedName>
        <fullName evidence="2">Uncharacterized protein</fullName>
    </submittedName>
</protein>
<feature type="region of interest" description="Disordered" evidence="1">
    <location>
        <begin position="105"/>
        <end position="335"/>
    </location>
</feature>
<reference evidence="2 3" key="1">
    <citation type="submission" date="2017-03" db="EMBL/GenBank/DDBJ databases">
        <title>An alternative strategy for trypanosome survival in the mammalian bloodstream revealed through genome and transcriptome analysis of the ubiquitous bovine parasite Trypanosoma (Megatrypanum) theileri.</title>
        <authorList>
            <person name="Kelly S."/>
            <person name="Ivens A."/>
            <person name="Mott A."/>
            <person name="O'Neill E."/>
            <person name="Emms D."/>
            <person name="Macleod O."/>
            <person name="Voorheis P."/>
            <person name="Matthews J."/>
            <person name="Matthews K."/>
            <person name="Carrington M."/>
        </authorList>
    </citation>
    <scope>NUCLEOTIDE SEQUENCE [LARGE SCALE GENOMIC DNA]</scope>
    <source>
        <strain evidence="2">Edinburgh</strain>
    </source>
</reference>
<name>A0A1X0NGG5_9TRYP</name>
<feature type="compositionally biased region" description="Low complexity" evidence="1">
    <location>
        <begin position="163"/>
        <end position="179"/>
    </location>
</feature>
<feature type="compositionally biased region" description="Low complexity" evidence="1">
    <location>
        <begin position="293"/>
        <end position="314"/>
    </location>
</feature>
<evidence type="ECO:0000313" key="2">
    <source>
        <dbReference type="EMBL" id="ORC83767.1"/>
    </source>
</evidence>
<feature type="compositionally biased region" description="Polar residues" evidence="1">
    <location>
        <begin position="222"/>
        <end position="264"/>
    </location>
</feature>
<feature type="compositionally biased region" description="Low complexity" evidence="1">
    <location>
        <begin position="265"/>
        <end position="279"/>
    </location>
</feature>
<gene>
    <name evidence="2" type="ORF">TM35_000581300</name>
</gene>
<dbReference type="RefSeq" id="XP_028877833.1">
    <property type="nucleotide sequence ID" value="XM_029030899.1"/>
</dbReference>
<comment type="caution">
    <text evidence="2">The sequence shown here is derived from an EMBL/GenBank/DDBJ whole genome shotgun (WGS) entry which is preliminary data.</text>
</comment>
<dbReference type="Proteomes" id="UP000192257">
    <property type="component" value="Unassembled WGS sequence"/>
</dbReference>
<feature type="compositionally biased region" description="Polar residues" evidence="1">
    <location>
        <begin position="152"/>
        <end position="162"/>
    </location>
</feature>
<evidence type="ECO:0000313" key="3">
    <source>
        <dbReference type="Proteomes" id="UP000192257"/>
    </source>
</evidence>
<keyword evidence="3" id="KW-1185">Reference proteome</keyword>
<feature type="compositionally biased region" description="Low complexity" evidence="1">
    <location>
        <begin position="188"/>
        <end position="199"/>
    </location>
</feature>
<dbReference type="GeneID" id="39990679"/>
<accession>A0A1X0NGG5</accession>
<dbReference type="AlphaFoldDB" id="A0A1X0NGG5"/>
<sequence>DLCRQRTARTTTETTRARTTTTTTVNAGQPKAVMKHFGSAAAAKSSSNIGLRVVTAGNGDYFPYDRDPTEEVYWCMGNNDETNPKKYCASWRQISLTEEDAAKAKIIKPSPPQPQELQDNLQSRTEPDPLSAPASDLNIEPHRPSDKPELQATLSGSSTTMRSSGDTVQSHSSSSSTSDSDSRSDPMVTNSVTTSSTVVNKEKSGPKTKEHTTKDSLVVADNVTSDTNTETASTPPNVSTSRNNPSPSGVTATDGSQENGNSDSTTTATTTTTTTTTTTLPPATAVSEGNGDASAATTTNTNTTTEAPITTTPSRVPNAEINTIPPNMQMKGNTDSSVSPVWMRTAAPLLIVTVLVSATVY</sequence>
<proteinExistence type="predicted"/>
<evidence type="ECO:0000256" key="1">
    <source>
        <dbReference type="SAM" id="MobiDB-lite"/>
    </source>
</evidence>
<feature type="compositionally biased region" description="Polar residues" evidence="1">
    <location>
        <begin position="115"/>
        <end position="124"/>
    </location>
</feature>
<feature type="compositionally biased region" description="Basic and acidic residues" evidence="1">
    <location>
        <begin position="139"/>
        <end position="149"/>
    </location>
</feature>
<feature type="compositionally biased region" description="Polar residues" evidence="1">
    <location>
        <begin position="320"/>
        <end position="335"/>
    </location>
</feature>